<feature type="domain" description="Saposin B-type" evidence="3">
    <location>
        <begin position="22"/>
        <end position="97"/>
    </location>
</feature>
<protein>
    <recommendedName>
        <fullName evidence="3">Saposin B-type domain-containing protein</fullName>
    </recommendedName>
</protein>
<dbReference type="Proteomes" id="UP001176961">
    <property type="component" value="Unassembled WGS sequence"/>
</dbReference>
<evidence type="ECO:0000313" key="5">
    <source>
        <dbReference type="Proteomes" id="UP001176961"/>
    </source>
</evidence>
<reference evidence="4" key="1">
    <citation type="submission" date="2023-07" db="EMBL/GenBank/DDBJ databases">
        <authorList>
            <consortium name="CYATHOMIX"/>
        </authorList>
    </citation>
    <scope>NUCLEOTIDE SEQUENCE</scope>
    <source>
        <strain evidence="4">N/A</strain>
    </source>
</reference>
<dbReference type="AlphaFoldDB" id="A0AA36DUK4"/>
<comment type="caution">
    <text evidence="4">The sequence shown here is derived from an EMBL/GenBank/DDBJ whole genome shotgun (WGS) entry which is preliminary data.</text>
</comment>
<accession>A0AA36DUK4</accession>
<keyword evidence="1" id="KW-1015">Disulfide bond</keyword>
<dbReference type="EMBL" id="CATQJL010000112">
    <property type="protein sequence ID" value="CAJ0593071.1"/>
    <property type="molecule type" value="Genomic_DNA"/>
</dbReference>
<dbReference type="SUPFAM" id="SSF47862">
    <property type="entry name" value="Saposin"/>
    <property type="match status" value="1"/>
</dbReference>
<proteinExistence type="predicted"/>
<organism evidence="4 5">
    <name type="scientific">Cylicocyclus nassatus</name>
    <name type="common">Nematode worm</name>
    <dbReference type="NCBI Taxonomy" id="53992"/>
    <lineage>
        <taxon>Eukaryota</taxon>
        <taxon>Metazoa</taxon>
        <taxon>Ecdysozoa</taxon>
        <taxon>Nematoda</taxon>
        <taxon>Chromadorea</taxon>
        <taxon>Rhabditida</taxon>
        <taxon>Rhabditina</taxon>
        <taxon>Rhabditomorpha</taxon>
        <taxon>Strongyloidea</taxon>
        <taxon>Strongylidae</taxon>
        <taxon>Cylicocyclus</taxon>
    </lineage>
</organism>
<evidence type="ECO:0000259" key="3">
    <source>
        <dbReference type="PROSITE" id="PS50015"/>
    </source>
</evidence>
<dbReference type="InterPro" id="IPR008139">
    <property type="entry name" value="SaposinB_dom"/>
</dbReference>
<dbReference type="SMART" id="SM00741">
    <property type="entry name" value="SapB"/>
    <property type="match status" value="1"/>
</dbReference>
<feature type="signal peptide" evidence="2">
    <location>
        <begin position="1"/>
        <end position="16"/>
    </location>
</feature>
<sequence>MRLLLVLLAVIVLAEGRVAYWDLPFCKMCKDVVGQLKGHVEGGVSGLTQFATKFCGSVPLIGGMCKSMIADNMEKIAAELKSNVATEKICIHMQMCW</sequence>
<keyword evidence="2" id="KW-0732">Signal</keyword>
<dbReference type="InterPro" id="IPR011001">
    <property type="entry name" value="Saposin-like"/>
</dbReference>
<dbReference type="Gene3D" id="1.10.225.10">
    <property type="entry name" value="Saposin-like"/>
    <property type="match status" value="1"/>
</dbReference>
<evidence type="ECO:0000256" key="1">
    <source>
        <dbReference type="ARBA" id="ARBA00023157"/>
    </source>
</evidence>
<dbReference type="PROSITE" id="PS50015">
    <property type="entry name" value="SAP_B"/>
    <property type="match status" value="1"/>
</dbReference>
<keyword evidence="5" id="KW-1185">Reference proteome</keyword>
<evidence type="ECO:0000313" key="4">
    <source>
        <dbReference type="EMBL" id="CAJ0593071.1"/>
    </source>
</evidence>
<evidence type="ECO:0000256" key="2">
    <source>
        <dbReference type="SAM" id="SignalP"/>
    </source>
</evidence>
<feature type="chain" id="PRO_5041311194" description="Saposin B-type domain-containing protein" evidence="2">
    <location>
        <begin position="17"/>
        <end position="97"/>
    </location>
</feature>
<name>A0AA36DUK4_CYLNA</name>
<gene>
    <name evidence="4" type="ORF">CYNAS_LOCUS5054</name>
</gene>